<reference evidence="1" key="1">
    <citation type="submission" date="2021-03" db="EMBL/GenBank/DDBJ databases">
        <authorList>
            <person name="Bekaert M."/>
        </authorList>
    </citation>
    <scope>NUCLEOTIDE SEQUENCE</scope>
</reference>
<dbReference type="PANTHER" id="PTHR46289:SF14">
    <property type="entry name" value="DUF4371 DOMAIN-CONTAINING PROTEIN"/>
    <property type="match status" value="1"/>
</dbReference>
<proteinExistence type="predicted"/>
<name>A0A8S3TLJ2_MYTED</name>
<accession>A0A8S3TLJ2</accession>
<dbReference type="InterPro" id="IPR052958">
    <property type="entry name" value="IFN-induced_PKR_regulator"/>
</dbReference>
<dbReference type="Proteomes" id="UP000683360">
    <property type="component" value="Unassembled WGS sequence"/>
</dbReference>
<dbReference type="PANTHER" id="PTHR46289">
    <property type="entry name" value="52 KDA REPRESSOR OF THE INHIBITOR OF THE PROTEIN KINASE-LIKE PROTEIN-RELATED"/>
    <property type="match status" value="1"/>
</dbReference>
<protein>
    <submittedName>
        <fullName evidence="1">Uncharacterized protein</fullName>
    </submittedName>
</protein>
<dbReference type="OrthoDB" id="6767230at2759"/>
<keyword evidence="2" id="KW-1185">Reference proteome</keyword>
<evidence type="ECO:0000313" key="2">
    <source>
        <dbReference type="Proteomes" id="UP000683360"/>
    </source>
</evidence>
<gene>
    <name evidence="1" type="ORF">MEDL_45249</name>
</gene>
<evidence type="ECO:0000313" key="1">
    <source>
        <dbReference type="EMBL" id="CAG2232520.1"/>
    </source>
</evidence>
<comment type="caution">
    <text evidence="1">The sequence shown here is derived from an EMBL/GenBank/DDBJ whole genome shotgun (WGS) entry which is preliminary data.</text>
</comment>
<dbReference type="EMBL" id="CAJPWZ010002187">
    <property type="protein sequence ID" value="CAG2232520.1"/>
    <property type="molecule type" value="Genomic_DNA"/>
</dbReference>
<organism evidence="1 2">
    <name type="scientific">Mytilus edulis</name>
    <name type="common">Blue mussel</name>
    <dbReference type="NCBI Taxonomy" id="6550"/>
    <lineage>
        <taxon>Eukaryota</taxon>
        <taxon>Metazoa</taxon>
        <taxon>Spiralia</taxon>
        <taxon>Lophotrochozoa</taxon>
        <taxon>Mollusca</taxon>
        <taxon>Bivalvia</taxon>
        <taxon>Autobranchia</taxon>
        <taxon>Pteriomorphia</taxon>
        <taxon>Mytilida</taxon>
        <taxon>Mytiloidea</taxon>
        <taxon>Mytilidae</taxon>
        <taxon>Mytilinae</taxon>
        <taxon>Mytilus</taxon>
    </lineage>
</organism>
<dbReference type="AlphaFoldDB" id="A0A8S3TLJ2"/>
<sequence length="186" mass="21517">MNDKQIRYIQQQKATTELQASADTDTHRVDIINDLISIHKRYVKAWSNLLKQIEEKIRKHLTAFTEELSENENVQKQLERQTKLRTLCETRWSSRADSLYTFRTAFEVVVSALNSLKDDNDDKAAQSMNAILRFEFIISLVVAEHILSSTVALTNYLQKTDIDLIESLTEAKIVIHRQLVKDPSAR</sequence>